<reference evidence="2 3" key="1">
    <citation type="journal article" date="2012" name="J. Bacteriol.">
        <title>Complete Genome Sequence of Burkholderia phenoliruptrix BR3459a (CLA1), a Heat-Tolerant, Nitrogen-Fixing Symbiont of Mimosa flocculosa.</title>
        <authorList>
            <person name="de Oliveira Cunha C."/>
            <person name="Goda Zuleta L.F."/>
            <person name="Paula de Almeida L.G."/>
            <person name="Prioli Ciapina L."/>
            <person name="Lustrino Borges W."/>
            <person name="Pitard R.M."/>
            <person name="Baldani J.I."/>
            <person name="Straliotto R."/>
            <person name="de Faria S.M."/>
            <person name="Hungria M."/>
            <person name="Sousa Cavada B."/>
            <person name="Mercante F.M."/>
            <person name="Ribeiro de Vasconcelos A.T."/>
        </authorList>
    </citation>
    <scope>NUCLEOTIDE SEQUENCE [LARGE SCALE GENOMIC DNA]</scope>
    <source>
        <strain evidence="2 3">BR3459a</strain>
        <plasmid evidence="2 3">pSYMBR3459</plasmid>
    </source>
</reference>
<dbReference type="HOGENOM" id="CLU_2128806_0_0_4"/>
<proteinExistence type="predicted"/>
<protein>
    <submittedName>
        <fullName evidence="2">Transcriptional regulator, LysR family</fullName>
    </submittedName>
</protein>
<evidence type="ECO:0000313" key="3">
    <source>
        <dbReference type="Proteomes" id="UP000010105"/>
    </source>
</evidence>
<evidence type="ECO:0000313" key="2">
    <source>
        <dbReference type="EMBL" id="AFT90369.1"/>
    </source>
</evidence>
<dbReference type="eggNOG" id="COG0583">
    <property type="taxonomic scope" value="Bacteria"/>
</dbReference>
<feature type="region of interest" description="Disordered" evidence="1">
    <location>
        <begin position="84"/>
        <end position="113"/>
    </location>
</feature>
<gene>
    <name evidence="2" type="ORF">BUPH_08200</name>
</gene>
<accession>K0E3H2</accession>
<dbReference type="Proteomes" id="UP000010105">
    <property type="component" value="Plasmid pSYMBR3459"/>
</dbReference>
<organism evidence="2 3">
    <name type="scientific">Paraburkholderia phenoliruptrix BR3459a</name>
    <dbReference type="NCBI Taxonomy" id="1229205"/>
    <lineage>
        <taxon>Bacteria</taxon>
        <taxon>Pseudomonadati</taxon>
        <taxon>Pseudomonadota</taxon>
        <taxon>Betaproteobacteria</taxon>
        <taxon>Burkholderiales</taxon>
        <taxon>Burkholderiaceae</taxon>
        <taxon>Paraburkholderia</taxon>
    </lineage>
</organism>
<geneLocation type="plasmid" evidence="2 3">
    <name>pSYMBR3459</name>
</geneLocation>
<dbReference type="AlphaFoldDB" id="K0E3H2"/>
<dbReference type="Gene3D" id="3.40.190.290">
    <property type="match status" value="1"/>
</dbReference>
<sequence>MALMDTMLNTLDHTLEALARGDVKGFLSTQPEPVVDRFVAAPLGQMRYRCVAIPGFAREYFAGGLTLPGALEATAILFARDDQRSGHGGGAAKPGAACPGRRARQLTQRCDSP</sequence>
<dbReference type="KEGG" id="bpx:BUPH_08200"/>
<dbReference type="PATRIC" id="fig|1229205.11.peg.7116"/>
<name>K0E3H2_9BURK</name>
<evidence type="ECO:0000256" key="1">
    <source>
        <dbReference type="SAM" id="MobiDB-lite"/>
    </source>
</evidence>
<dbReference type="EMBL" id="CP003865">
    <property type="protein sequence ID" value="AFT90369.1"/>
    <property type="molecule type" value="Genomic_DNA"/>
</dbReference>
<keyword evidence="2" id="KW-0614">Plasmid</keyword>